<feature type="domain" description="GGDEF" evidence="1">
    <location>
        <begin position="128"/>
        <end position="260"/>
    </location>
</feature>
<dbReference type="Proteomes" id="UP000222564">
    <property type="component" value="Unassembled WGS sequence"/>
</dbReference>
<sequence length="264" mass="29644">MSGEFYSTYRSYLERYMFEGATEGVLLEAYQDLPRCLDGSEVQAASILDVHTRALREVMGIKRDSDNVQWIYIARATEFLAQILIVIDTFLLQLKERVEHDHLTGLYNRLALYRLLPRMLEEAQEQGKPLVVAMLDLDDFKRINDRFGHQAGDEALCFVAGLIKRILRNDDLAVRFGGEEFVIVLPATDFAKAMIPLERILSQIAAEKILPGVDGLTVSIGIAGYAGRGSVDPDELIRQADEAMYQAKKLGKNRVVFAKGDDGE</sequence>
<organism evidence="2 3">
    <name type="scientific">Desulforamulus profundi</name>
    <dbReference type="NCBI Taxonomy" id="1383067"/>
    <lineage>
        <taxon>Bacteria</taxon>
        <taxon>Bacillati</taxon>
        <taxon>Bacillota</taxon>
        <taxon>Clostridia</taxon>
        <taxon>Eubacteriales</taxon>
        <taxon>Peptococcaceae</taxon>
        <taxon>Desulforamulus</taxon>
    </lineage>
</organism>
<dbReference type="EMBL" id="AWQQ01000007">
    <property type="protein sequence ID" value="PHJ39791.1"/>
    <property type="molecule type" value="Genomic_DNA"/>
</dbReference>
<dbReference type="SMART" id="SM00267">
    <property type="entry name" value="GGDEF"/>
    <property type="match status" value="1"/>
</dbReference>
<name>A0A2C6L4E6_9FIRM</name>
<dbReference type="GO" id="GO:0052621">
    <property type="term" value="F:diguanylate cyclase activity"/>
    <property type="evidence" value="ECO:0007669"/>
    <property type="project" value="TreeGrafter"/>
</dbReference>
<comment type="caution">
    <text evidence="2">The sequence shown here is derived from an EMBL/GenBank/DDBJ whole genome shotgun (WGS) entry which is preliminary data.</text>
</comment>
<dbReference type="Pfam" id="PF00990">
    <property type="entry name" value="GGDEF"/>
    <property type="match status" value="1"/>
</dbReference>
<dbReference type="InterPro" id="IPR000160">
    <property type="entry name" value="GGDEF_dom"/>
</dbReference>
<evidence type="ECO:0000259" key="1">
    <source>
        <dbReference type="PROSITE" id="PS50887"/>
    </source>
</evidence>
<dbReference type="InterPro" id="IPR050469">
    <property type="entry name" value="Diguanylate_Cyclase"/>
</dbReference>
<accession>A0A2C6L4E6</accession>
<dbReference type="InterPro" id="IPR043128">
    <property type="entry name" value="Rev_trsase/Diguanyl_cyclase"/>
</dbReference>
<dbReference type="OrthoDB" id="9783388at2"/>
<gene>
    <name evidence="2" type="ORF">P378_00960</name>
</gene>
<dbReference type="PANTHER" id="PTHR45138:SF9">
    <property type="entry name" value="DIGUANYLATE CYCLASE DGCM-RELATED"/>
    <property type="match status" value="1"/>
</dbReference>
<dbReference type="AlphaFoldDB" id="A0A2C6L4E6"/>
<protein>
    <submittedName>
        <fullName evidence="2">Diguanylate cyclase</fullName>
    </submittedName>
</protein>
<dbReference type="PANTHER" id="PTHR45138">
    <property type="entry name" value="REGULATORY COMPONENTS OF SENSORY TRANSDUCTION SYSTEM"/>
    <property type="match status" value="1"/>
</dbReference>
<dbReference type="RefSeq" id="WP_099081943.1">
    <property type="nucleotide sequence ID" value="NZ_AWQQ01000007.1"/>
</dbReference>
<dbReference type="InterPro" id="IPR029787">
    <property type="entry name" value="Nucleotide_cyclase"/>
</dbReference>
<dbReference type="Gene3D" id="3.30.70.270">
    <property type="match status" value="1"/>
</dbReference>
<dbReference type="SUPFAM" id="SSF55073">
    <property type="entry name" value="Nucleotide cyclase"/>
    <property type="match status" value="1"/>
</dbReference>
<reference evidence="2 3" key="1">
    <citation type="submission" date="2013-09" db="EMBL/GenBank/DDBJ databases">
        <title>Biodegradation of hydrocarbons in the deep terrestrial subsurface : characterization of a microbial consortium composed of two Desulfotomaculum species originating from a deep geological formation.</title>
        <authorList>
            <person name="Aullo T."/>
            <person name="Berlendis S."/>
            <person name="Lascourreges J.-F."/>
            <person name="Dessort D."/>
            <person name="Saint-Laurent S."/>
            <person name="Schraauwers B."/>
            <person name="Mas J."/>
            <person name="Magot M."/>
            <person name="Ranchou-Peyruse A."/>
        </authorList>
    </citation>
    <scope>NUCLEOTIDE SEQUENCE [LARGE SCALE GENOMIC DNA]</scope>
    <source>
        <strain evidence="2 3">Bs107</strain>
    </source>
</reference>
<evidence type="ECO:0000313" key="2">
    <source>
        <dbReference type="EMBL" id="PHJ39791.1"/>
    </source>
</evidence>
<keyword evidence="3" id="KW-1185">Reference proteome</keyword>
<dbReference type="NCBIfam" id="TIGR00254">
    <property type="entry name" value="GGDEF"/>
    <property type="match status" value="1"/>
</dbReference>
<dbReference type="CDD" id="cd01949">
    <property type="entry name" value="GGDEF"/>
    <property type="match status" value="1"/>
</dbReference>
<dbReference type="PROSITE" id="PS50887">
    <property type="entry name" value="GGDEF"/>
    <property type="match status" value="1"/>
</dbReference>
<evidence type="ECO:0000313" key="3">
    <source>
        <dbReference type="Proteomes" id="UP000222564"/>
    </source>
</evidence>
<dbReference type="FunFam" id="3.30.70.270:FF:000001">
    <property type="entry name" value="Diguanylate cyclase domain protein"/>
    <property type="match status" value="1"/>
</dbReference>
<proteinExistence type="predicted"/>